<dbReference type="InterPro" id="IPR031341">
    <property type="entry name" value="Methyltr_RsmF_N"/>
</dbReference>
<feature type="non-terminal residue" evidence="2">
    <location>
        <position position="110"/>
    </location>
</feature>
<dbReference type="Proteomes" id="UP000823915">
    <property type="component" value="Unassembled WGS sequence"/>
</dbReference>
<dbReference type="InterPro" id="IPR029063">
    <property type="entry name" value="SAM-dependent_MTases_sf"/>
</dbReference>
<proteinExistence type="predicted"/>
<evidence type="ECO:0000259" key="1">
    <source>
        <dbReference type="Pfam" id="PF17125"/>
    </source>
</evidence>
<reference evidence="2" key="2">
    <citation type="submission" date="2021-04" db="EMBL/GenBank/DDBJ databases">
        <authorList>
            <person name="Gilroy R."/>
        </authorList>
    </citation>
    <scope>NUCLEOTIDE SEQUENCE</scope>
    <source>
        <strain evidence="2">1282</strain>
    </source>
</reference>
<reference evidence="2" key="1">
    <citation type="journal article" date="2021" name="PeerJ">
        <title>Extensive microbial diversity within the chicken gut microbiome revealed by metagenomics and culture.</title>
        <authorList>
            <person name="Gilroy R."/>
            <person name="Ravi A."/>
            <person name="Getino M."/>
            <person name="Pursley I."/>
            <person name="Horton D.L."/>
            <person name="Alikhan N.F."/>
            <person name="Baker D."/>
            <person name="Gharbi K."/>
            <person name="Hall N."/>
            <person name="Watson M."/>
            <person name="Adriaenssens E.M."/>
            <person name="Foster-Nyarko E."/>
            <person name="Jarju S."/>
            <person name="Secka A."/>
            <person name="Antonio M."/>
            <person name="Oren A."/>
            <person name="Chaudhuri R.R."/>
            <person name="La Ragione R."/>
            <person name="Hildebrand F."/>
            <person name="Pallen M.J."/>
        </authorList>
    </citation>
    <scope>NUCLEOTIDE SEQUENCE</scope>
    <source>
        <strain evidence="2">1282</strain>
    </source>
</reference>
<protein>
    <recommendedName>
        <fullName evidence="1">Ribosomal RNA small subunit methyltransferase F N-terminal domain-containing protein</fullName>
    </recommendedName>
</protein>
<feature type="domain" description="Ribosomal RNA small subunit methyltransferase F N-terminal" evidence="1">
    <location>
        <begin position="5"/>
        <end position="90"/>
    </location>
</feature>
<evidence type="ECO:0000313" key="3">
    <source>
        <dbReference type="Proteomes" id="UP000823915"/>
    </source>
</evidence>
<accession>A0A9D1YDT1</accession>
<name>A0A9D1YDT1_9FIRM</name>
<dbReference type="EMBL" id="DXDU01000123">
    <property type="protein sequence ID" value="HIY27043.1"/>
    <property type="molecule type" value="Genomic_DNA"/>
</dbReference>
<gene>
    <name evidence="2" type="ORF">H9838_07735</name>
</gene>
<sequence length="110" mass="12176">MSVTLPQAFEKAMRELLGEEFPAYQAALEEPAFRGLRRNPLKCRQGELEPLLPFPWKETPFSPLSSYAPADWKPGALPAHHAGLFYVQEPSACSAVTALDPQPGDRVLDL</sequence>
<dbReference type="SUPFAM" id="SSF53335">
    <property type="entry name" value="S-adenosyl-L-methionine-dependent methyltransferases"/>
    <property type="match status" value="1"/>
</dbReference>
<evidence type="ECO:0000313" key="2">
    <source>
        <dbReference type="EMBL" id="HIY27043.1"/>
    </source>
</evidence>
<comment type="caution">
    <text evidence="2">The sequence shown here is derived from an EMBL/GenBank/DDBJ whole genome shotgun (WGS) entry which is preliminary data.</text>
</comment>
<dbReference type="AlphaFoldDB" id="A0A9D1YDT1"/>
<dbReference type="Gene3D" id="3.30.70.1170">
    <property type="entry name" value="Sun protein, domain 3"/>
    <property type="match status" value="1"/>
</dbReference>
<dbReference type="Pfam" id="PF17125">
    <property type="entry name" value="Methyltr_RsmF_N"/>
    <property type="match status" value="1"/>
</dbReference>
<organism evidence="2 3">
    <name type="scientific">Candidatus Acutalibacter pullistercoris</name>
    <dbReference type="NCBI Taxonomy" id="2838418"/>
    <lineage>
        <taxon>Bacteria</taxon>
        <taxon>Bacillati</taxon>
        <taxon>Bacillota</taxon>
        <taxon>Clostridia</taxon>
        <taxon>Eubacteriales</taxon>
        <taxon>Acutalibacteraceae</taxon>
        <taxon>Acutalibacter</taxon>
    </lineage>
</organism>